<evidence type="ECO:0000256" key="2">
    <source>
        <dbReference type="ARBA" id="ARBA00004243"/>
    </source>
</evidence>
<comment type="function">
    <text evidence="1">Exerts its effect at some terminal stage of cytochrome c oxidase synthesis, probably by being involved in the insertion of the copper B into subunit I.</text>
</comment>
<dbReference type="Proteomes" id="UP001329825">
    <property type="component" value="Chromosome 5"/>
</dbReference>
<gene>
    <name evidence="8" type="ORF">IL334_004344</name>
</gene>
<dbReference type="InterPro" id="IPR023471">
    <property type="entry name" value="CtaG/Cox11_dom_sf"/>
</dbReference>
<dbReference type="RefSeq" id="XP_062792113.1">
    <property type="nucleotide sequence ID" value="XM_062936062.1"/>
</dbReference>
<accession>A0ABZ1D034</accession>
<evidence type="ECO:0000256" key="6">
    <source>
        <dbReference type="SAM" id="MobiDB-lite"/>
    </source>
</evidence>
<keyword evidence="3 7" id="KW-0812">Transmembrane</keyword>
<protein>
    <recommendedName>
        <fullName evidence="10">Cytochrome c oxidase assembly protein subunit 11</fullName>
    </recommendedName>
</protein>
<sequence>MGSLRTSSRRLLDTLRCPTCSNHPSSSSSSSSSSSTSFPIPYRLSTASRSPVSIRHLTHSSVRLNSRASFRPPTIRPPPTLTGEISGLENRRLNYEQARQALELSRRKLYKEKAAKSKSAVLYSLGVIVISLGVTYAAVPLYRAFCSATGFGGTPMTDPTKFSPDRLYTTPETENRKRITVRFEATSADTLPWNFQPVTRSVKVLPGETALAFYTAKNWGKEDLIGIATYNMTPEKIAPYFAKVECFCFEEQKIRAGEEVDLPVFFFIDRDIMDEPALDGIDDVVLSYTFFKARRNEKGHLVPDASEEVIQKSQGFENYELAKKEHKLYPPPSSTTTPS</sequence>
<dbReference type="NCBIfam" id="NF003465">
    <property type="entry name" value="PRK05089.1"/>
    <property type="match status" value="1"/>
</dbReference>
<reference evidence="8 9" key="1">
    <citation type="submission" date="2024-01" db="EMBL/GenBank/DDBJ databases">
        <title>Comparative genomics of Cryptococcus and Kwoniella reveals pathogenesis evolution and contrasting modes of karyotype evolution via chromosome fusion or intercentromeric recombination.</title>
        <authorList>
            <person name="Coelho M.A."/>
            <person name="David-Palma M."/>
            <person name="Shea T."/>
            <person name="Bowers K."/>
            <person name="McGinley-Smith S."/>
            <person name="Mohammad A.W."/>
            <person name="Gnirke A."/>
            <person name="Yurkov A.M."/>
            <person name="Nowrousian M."/>
            <person name="Sun S."/>
            <person name="Cuomo C.A."/>
            <person name="Heitman J."/>
        </authorList>
    </citation>
    <scope>NUCLEOTIDE SEQUENCE [LARGE SCALE GENOMIC DNA]</scope>
    <source>
        <strain evidence="8">CBS 11374</strain>
    </source>
</reference>
<organism evidence="8 9">
    <name type="scientific">Kwoniella shivajii</name>
    <dbReference type="NCBI Taxonomy" id="564305"/>
    <lineage>
        <taxon>Eukaryota</taxon>
        <taxon>Fungi</taxon>
        <taxon>Dikarya</taxon>
        <taxon>Basidiomycota</taxon>
        <taxon>Agaricomycotina</taxon>
        <taxon>Tremellomycetes</taxon>
        <taxon>Tremellales</taxon>
        <taxon>Cryptococcaceae</taxon>
        <taxon>Kwoniella</taxon>
    </lineage>
</organism>
<feature type="transmembrane region" description="Helical" evidence="7">
    <location>
        <begin position="120"/>
        <end position="139"/>
    </location>
</feature>
<dbReference type="PANTHER" id="PTHR21320">
    <property type="entry name" value="CYTOCHROME C OXIDASE ASSEMBLY PROTEIN COX11-RELATED"/>
    <property type="match status" value="1"/>
</dbReference>
<evidence type="ECO:0000256" key="3">
    <source>
        <dbReference type="ARBA" id="ARBA00022692"/>
    </source>
</evidence>
<evidence type="ECO:0008006" key="10">
    <source>
        <dbReference type="Google" id="ProtNLM"/>
    </source>
</evidence>
<name>A0ABZ1D034_9TREE</name>
<dbReference type="HAMAP" id="MF_00155">
    <property type="entry name" value="CtaG"/>
    <property type="match status" value="1"/>
</dbReference>
<keyword evidence="5 7" id="KW-0472">Membrane</keyword>
<feature type="compositionally biased region" description="Low complexity" evidence="6">
    <location>
        <begin position="25"/>
        <end position="36"/>
    </location>
</feature>
<evidence type="ECO:0000256" key="5">
    <source>
        <dbReference type="ARBA" id="ARBA00023136"/>
    </source>
</evidence>
<dbReference type="PANTHER" id="PTHR21320:SF3">
    <property type="entry name" value="CYTOCHROME C OXIDASE ASSEMBLY PROTEIN COX11, MITOCHONDRIAL-RELATED"/>
    <property type="match status" value="1"/>
</dbReference>
<keyword evidence="4 7" id="KW-1133">Transmembrane helix</keyword>
<evidence type="ECO:0000256" key="4">
    <source>
        <dbReference type="ARBA" id="ARBA00022989"/>
    </source>
</evidence>
<dbReference type="EMBL" id="CP141885">
    <property type="protein sequence ID" value="WRT67373.1"/>
    <property type="molecule type" value="Genomic_DNA"/>
</dbReference>
<feature type="region of interest" description="Disordered" evidence="6">
    <location>
        <begin position="16"/>
        <end position="36"/>
    </location>
</feature>
<evidence type="ECO:0000256" key="7">
    <source>
        <dbReference type="SAM" id="Phobius"/>
    </source>
</evidence>
<evidence type="ECO:0000313" key="8">
    <source>
        <dbReference type="EMBL" id="WRT67373.1"/>
    </source>
</evidence>
<keyword evidence="9" id="KW-1185">Reference proteome</keyword>
<evidence type="ECO:0000256" key="1">
    <source>
        <dbReference type="ARBA" id="ARBA00004007"/>
    </source>
</evidence>
<evidence type="ECO:0000313" key="9">
    <source>
        <dbReference type="Proteomes" id="UP001329825"/>
    </source>
</evidence>
<proteinExistence type="inferred from homology"/>
<dbReference type="SUPFAM" id="SSF110111">
    <property type="entry name" value="Ctag/Cox11"/>
    <property type="match status" value="1"/>
</dbReference>
<comment type="subcellular location">
    <subcellularLocation>
        <location evidence="2">Mitochondrion inner membrane</location>
        <topology evidence="2">Single-pass membrane protein</topology>
        <orientation evidence="2">Intermembrane side</orientation>
    </subcellularLocation>
</comment>
<dbReference type="InterPro" id="IPR007533">
    <property type="entry name" value="Cyt_c_oxidase_assmbl_CtaG"/>
</dbReference>
<dbReference type="Pfam" id="PF04442">
    <property type="entry name" value="CtaG_Cox11"/>
    <property type="match status" value="1"/>
</dbReference>
<dbReference type="Gene3D" id="2.60.370.10">
    <property type="entry name" value="Ctag/Cox11"/>
    <property type="match status" value="1"/>
</dbReference>
<dbReference type="GeneID" id="87956475"/>